<evidence type="ECO:0000313" key="2">
    <source>
        <dbReference type="Proteomes" id="UP001314205"/>
    </source>
</evidence>
<dbReference type="AlphaFoldDB" id="A0AAV1KZE2"/>
<reference evidence="1 2" key="1">
    <citation type="submission" date="2023-11" db="EMBL/GenBank/DDBJ databases">
        <authorList>
            <person name="Hedman E."/>
            <person name="Englund M."/>
            <person name="Stromberg M."/>
            <person name="Nyberg Akerstrom W."/>
            <person name="Nylinder S."/>
            <person name="Jareborg N."/>
            <person name="Kallberg Y."/>
            <person name="Kronander E."/>
        </authorList>
    </citation>
    <scope>NUCLEOTIDE SEQUENCE [LARGE SCALE GENOMIC DNA]</scope>
</reference>
<sequence length="335" mass="38134">MAIMFHDHIPVKHRKQIVAYGILEAPSDVRTELVTFLINETCQSYKDNGHLNKYMPLWRSLFDTVNYTDTVVMTRCCLVLDAIMDYLVYNLECFLENAGNDSEELPDKLRYVLVVSSQIIPLLEMVDEDREHCLRALQLLHDLRVVCSSAVSAVFGAIRAIALYLGDYDVISDDRLPVRIDNCNNDADLYESCLALILTPVGSVRDIPSLLTALQITFARRDVEPDMLSRSVRTLESLIMTQREKLDDKELNDAINLVERMYHRIDVKVKEGRSLRRDVLMFLGKYGTGSDVNNNSDDEVIAHLKSSLMLAIPDPREGITDKVKKKLQTIVYFSG</sequence>
<keyword evidence="2" id="KW-1185">Reference proteome</keyword>
<protein>
    <submittedName>
        <fullName evidence="1">Uncharacterized protein</fullName>
    </submittedName>
</protein>
<accession>A0AAV1KZE2</accession>
<dbReference type="Proteomes" id="UP001314205">
    <property type="component" value="Unassembled WGS sequence"/>
</dbReference>
<dbReference type="EMBL" id="CAVLGL010000082">
    <property type="protein sequence ID" value="CAK1587457.1"/>
    <property type="molecule type" value="Genomic_DNA"/>
</dbReference>
<proteinExistence type="predicted"/>
<organism evidence="1 2">
    <name type="scientific">Parnassius mnemosyne</name>
    <name type="common">clouded apollo</name>
    <dbReference type="NCBI Taxonomy" id="213953"/>
    <lineage>
        <taxon>Eukaryota</taxon>
        <taxon>Metazoa</taxon>
        <taxon>Ecdysozoa</taxon>
        <taxon>Arthropoda</taxon>
        <taxon>Hexapoda</taxon>
        <taxon>Insecta</taxon>
        <taxon>Pterygota</taxon>
        <taxon>Neoptera</taxon>
        <taxon>Endopterygota</taxon>
        <taxon>Lepidoptera</taxon>
        <taxon>Glossata</taxon>
        <taxon>Ditrysia</taxon>
        <taxon>Papilionoidea</taxon>
        <taxon>Papilionidae</taxon>
        <taxon>Parnassiinae</taxon>
        <taxon>Parnassini</taxon>
        <taxon>Parnassius</taxon>
        <taxon>Driopa</taxon>
    </lineage>
</organism>
<name>A0AAV1KZE2_9NEOP</name>
<evidence type="ECO:0000313" key="1">
    <source>
        <dbReference type="EMBL" id="CAK1587457.1"/>
    </source>
</evidence>
<comment type="caution">
    <text evidence="1">The sequence shown here is derived from an EMBL/GenBank/DDBJ whole genome shotgun (WGS) entry which is preliminary data.</text>
</comment>
<gene>
    <name evidence="1" type="ORF">PARMNEM_LOCUS8281</name>
</gene>